<evidence type="ECO:0000313" key="7">
    <source>
        <dbReference type="EMBL" id="KUJ21594.1"/>
    </source>
</evidence>
<dbReference type="GeneID" id="28823925"/>
<dbReference type="KEGG" id="psco:LY89DRAFT_681055"/>
<gene>
    <name evidence="7" type="ORF">LY89DRAFT_681055</name>
</gene>
<dbReference type="PRINTS" id="PR00420">
    <property type="entry name" value="RNGMNOXGNASE"/>
</dbReference>
<name>A0A194XNC0_MOLSC</name>
<dbReference type="OrthoDB" id="47494at2759"/>
<proteinExistence type="predicted"/>
<evidence type="ECO:0000256" key="2">
    <source>
        <dbReference type="ARBA" id="ARBA00022630"/>
    </source>
</evidence>
<evidence type="ECO:0000256" key="1">
    <source>
        <dbReference type="ARBA" id="ARBA00001974"/>
    </source>
</evidence>
<dbReference type="GO" id="GO:0071949">
    <property type="term" value="F:FAD binding"/>
    <property type="evidence" value="ECO:0007669"/>
    <property type="project" value="InterPro"/>
</dbReference>
<dbReference type="Pfam" id="PF01494">
    <property type="entry name" value="FAD_binding_3"/>
    <property type="match status" value="2"/>
</dbReference>
<dbReference type="RefSeq" id="XP_018075949.1">
    <property type="nucleotide sequence ID" value="XM_018214199.1"/>
</dbReference>
<dbReference type="PANTHER" id="PTHR47178">
    <property type="entry name" value="MONOOXYGENASE, FAD-BINDING"/>
    <property type="match status" value="1"/>
</dbReference>
<feature type="domain" description="FAD-binding" evidence="6">
    <location>
        <begin position="18"/>
        <end position="56"/>
    </location>
</feature>
<organism evidence="7 8">
    <name type="scientific">Mollisia scopiformis</name>
    <name type="common">Conifer needle endophyte fungus</name>
    <name type="synonym">Phialocephala scopiformis</name>
    <dbReference type="NCBI Taxonomy" id="149040"/>
    <lineage>
        <taxon>Eukaryota</taxon>
        <taxon>Fungi</taxon>
        <taxon>Dikarya</taxon>
        <taxon>Ascomycota</taxon>
        <taxon>Pezizomycotina</taxon>
        <taxon>Leotiomycetes</taxon>
        <taxon>Helotiales</taxon>
        <taxon>Mollisiaceae</taxon>
        <taxon>Mollisia</taxon>
    </lineage>
</organism>
<keyword evidence="5" id="KW-0503">Monooxygenase</keyword>
<evidence type="ECO:0000256" key="4">
    <source>
        <dbReference type="ARBA" id="ARBA00023002"/>
    </source>
</evidence>
<dbReference type="GO" id="GO:0004497">
    <property type="term" value="F:monooxygenase activity"/>
    <property type="evidence" value="ECO:0007669"/>
    <property type="project" value="UniProtKB-KW"/>
</dbReference>
<accession>A0A194XNC0</accession>
<dbReference type="InParanoid" id="A0A194XNC0"/>
<dbReference type="PANTHER" id="PTHR47178:SF3">
    <property type="entry name" value="FAD-BINDING DOMAIN-CONTAINING PROTEIN"/>
    <property type="match status" value="1"/>
</dbReference>
<dbReference type="EMBL" id="KQ947407">
    <property type="protein sequence ID" value="KUJ21594.1"/>
    <property type="molecule type" value="Genomic_DNA"/>
</dbReference>
<dbReference type="SUPFAM" id="SSF51905">
    <property type="entry name" value="FAD/NAD(P)-binding domain"/>
    <property type="match status" value="1"/>
</dbReference>
<sequence length="415" mass="45813">MSHNVGSSLGSESLVTNAPVLIIGAGCTGLSIAQGLKKTGINYVLFEREPGNLQRARDWNMGAHWGIPILKTLIPPEAFAKLDAAQVDPNRPCPPADTIKFLNGQTGEQIGAATTPHLYRLIRSKLRALIADGIEIQYSKTLSNITYSDDGATVTAHFADGSSTTGCMIIGADGARSLVRNLLLAPEKAALTTLEFAASIVQAKYTIEQVKFLRSWHPLFVAAPHPAGYMAWVGLHSAPKVEDPENWIMNHYISWPYSHAEQERDKEFSNEMRLKQVQGFAELFSDPFRSAFAWLKDDQPVWYAPLTQWDPSLPEHRWENHGGRVTLAGDAAHPMTFQRGQGLNSAIKDAAEIVSQISDFVKSNKSRAEAIDAYEKEMIDRTGTEVKLSCENTRMVHVWDEVLDSPLVSKGFSKQ</sequence>
<dbReference type="InterPro" id="IPR036188">
    <property type="entry name" value="FAD/NAD-bd_sf"/>
</dbReference>
<keyword evidence="8" id="KW-1185">Reference proteome</keyword>
<protein>
    <submittedName>
        <fullName evidence="7">FAD/NAD(P)-binding domain-containing protein</fullName>
    </submittedName>
</protein>
<feature type="domain" description="FAD-binding" evidence="6">
    <location>
        <begin position="131"/>
        <end position="378"/>
    </location>
</feature>
<dbReference type="Proteomes" id="UP000070700">
    <property type="component" value="Unassembled WGS sequence"/>
</dbReference>
<keyword evidence="2" id="KW-0285">Flavoprotein</keyword>
<evidence type="ECO:0000256" key="5">
    <source>
        <dbReference type="ARBA" id="ARBA00023033"/>
    </source>
</evidence>
<dbReference type="InterPro" id="IPR002938">
    <property type="entry name" value="FAD-bd"/>
</dbReference>
<evidence type="ECO:0000313" key="8">
    <source>
        <dbReference type="Proteomes" id="UP000070700"/>
    </source>
</evidence>
<dbReference type="AlphaFoldDB" id="A0A194XNC0"/>
<reference evidence="7 8" key="1">
    <citation type="submission" date="2015-10" db="EMBL/GenBank/DDBJ databases">
        <title>Full genome of DAOMC 229536 Phialocephala scopiformis, a fungal endophyte of spruce producing the potent anti-insectan compound rugulosin.</title>
        <authorList>
            <consortium name="DOE Joint Genome Institute"/>
            <person name="Walker A.K."/>
            <person name="Frasz S.L."/>
            <person name="Seifert K.A."/>
            <person name="Miller J.D."/>
            <person name="Mondo S.J."/>
            <person name="Labutti K."/>
            <person name="Lipzen A."/>
            <person name="Dockter R."/>
            <person name="Kennedy M."/>
            <person name="Grigoriev I.V."/>
            <person name="Spatafora J.W."/>
        </authorList>
    </citation>
    <scope>NUCLEOTIDE SEQUENCE [LARGE SCALE GENOMIC DNA]</scope>
    <source>
        <strain evidence="7 8">CBS 120377</strain>
    </source>
</reference>
<keyword evidence="4" id="KW-0560">Oxidoreductase</keyword>
<evidence type="ECO:0000256" key="3">
    <source>
        <dbReference type="ARBA" id="ARBA00022827"/>
    </source>
</evidence>
<keyword evidence="3" id="KW-0274">FAD</keyword>
<evidence type="ECO:0000259" key="6">
    <source>
        <dbReference type="Pfam" id="PF01494"/>
    </source>
</evidence>
<dbReference type="Gene3D" id="3.50.50.60">
    <property type="entry name" value="FAD/NAD(P)-binding domain"/>
    <property type="match status" value="1"/>
</dbReference>
<comment type="cofactor">
    <cofactor evidence="1">
        <name>FAD</name>
        <dbReference type="ChEBI" id="CHEBI:57692"/>
    </cofactor>
</comment>